<feature type="transmembrane region" description="Helical" evidence="2">
    <location>
        <begin position="385"/>
        <end position="405"/>
    </location>
</feature>
<feature type="transmembrane region" description="Helical" evidence="2">
    <location>
        <begin position="249"/>
        <end position="274"/>
    </location>
</feature>
<feature type="transmembrane region" description="Helical" evidence="2">
    <location>
        <begin position="318"/>
        <end position="342"/>
    </location>
</feature>
<feature type="transmembrane region" description="Helical" evidence="2">
    <location>
        <begin position="27"/>
        <end position="51"/>
    </location>
</feature>
<feature type="transmembrane region" description="Helical" evidence="2">
    <location>
        <begin position="117"/>
        <end position="138"/>
    </location>
</feature>
<evidence type="ECO:0000313" key="5">
    <source>
        <dbReference type="EMBL" id="KMY52441.1"/>
    </source>
</evidence>
<dbReference type="PATRIC" id="fig|1679170.3.peg.4556"/>
<dbReference type="EMBL" id="LFZW01000001">
    <property type="protein sequence ID" value="KMY52441.1"/>
    <property type="molecule type" value="Genomic_DNA"/>
</dbReference>
<sequence>MLEMIAFPLPGEVFMGYSGFLVYQGHLSWMLSILIAGIGASIGMSLAYWIGYKLGTPFVEKHGHRFHMGPERIEKTSRWFSKHGNKLLIIAYFIPGVRHITGYFSGITQIPFRTYALFAYSGAFLWVTVFITLGKILGPQWEQFHSSVKKYLIIGSIVIAVILATIYIYKKYKVEIKDTAIKIINLTLNVFHSRKQVGLLISITAILTLGLIILMIGMIQDFLGNEFQDFNEVVDLLIPLTFNKDWTKVMLLFSLMGSRQVLLMLIILTLFWILWRGRDKIFELLSLAIVVGGGEVYEESLRGIFHELSPLDHSFTDQLFYSFPSEQSLMTFVIYGFVFFILVRTTGKVWIHTFVPIAGLVILFLTATSRLFLEVQLPSDVAAGYVFGGVWLGLNILLLEIFRLMRSVGKGAH</sequence>
<dbReference type="InterPro" id="IPR000326">
    <property type="entry name" value="PAP2/HPO"/>
</dbReference>
<evidence type="ECO:0000259" key="3">
    <source>
        <dbReference type="Pfam" id="PF01569"/>
    </source>
</evidence>
<evidence type="ECO:0000259" key="4">
    <source>
        <dbReference type="Pfam" id="PF09335"/>
    </source>
</evidence>
<proteinExistence type="inferred from homology"/>
<dbReference type="SUPFAM" id="SSF48317">
    <property type="entry name" value="Acid phosphatase/Vanadium-dependent haloperoxidase"/>
    <property type="match status" value="1"/>
</dbReference>
<dbReference type="Pfam" id="PF09335">
    <property type="entry name" value="VTT_dom"/>
    <property type="match status" value="1"/>
</dbReference>
<feature type="domain" description="VTT" evidence="4">
    <location>
        <begin position="9"/>
        <end position="134"/>
    </location>
</feature>
<dbReference type="Proteomes" id="UP000037146">
    <property type="component" value="Unassembled WGS sequence"/>
</dbReference>
<evidence type="ECO:0000256" key="2">
    <source>
        <dbReference type="SAM" id="Phobius"/>
    </source>
</evidence>
<dbReference type="PANTHER" id="PTHR42709:SF9">
    <property type="entry name" value="ALKALINE PHOSPHATASE LIKE PROTEIN"/>
    <property type="match status" value="1"/>
</dbReference>
<protein>
    <submittedName>
        <fullName evidence="5">Alkaline phosphatase</fullName>
    </submittedName>
</protein>
<dbReference type="InterPro" id="IPR032816">
    <property type="entry name" value="VTT_dom"/>
</dbReference>
<feature type="transmembrane region" description="Helical" evidence="2">
    <location>
        <begin position="349"/>
        <end position="373"/>
    </location>
</feature>
<dbReference type="PANTHER" id="PTHR42709">
    <property type="entry name" value="ALKALINE PHOSPHATASE LIKE PROTEIN"/>
    <property type="match status" value="1"/>
</dbReference>
<dbReference type="AlphaFoldDB" id="A0A0K9H0M8"/>
<dbReference type="Gene3D" id="1.20.144.10">
    <property type="entry name" value="Phosphatidic acid phosphatase type 2/haloperoxidase"/>
    <property type="match status" value="1"/>
</dbReference>
<comment type="similarity">
    <text evidence="1">Belongs to the DedA family.</text>
</comment>
<organism evidence="5 6">
    <name type="scientific">Peribacillus loiseleuriae</name>
    <dbReference type="NCBI Taxonomy" id="1679170"/>
    <lineage>
        <taxon>Bacteria</taxon>
        <taxon>Bacillati</taxon>
        <taxon>Bacillota</taxon>
        <taxon>Bacilli</taxon>
        <taxon>Bacillales</taxon>
        <taxon>Bacillaceae</taxon>
        <taxon>Peribacillus</taxon>
    </lineage>
</organism>
<evidence type="ECO:0000256" key="1">
    <source>
        <dbReference type="ARBA" id="ARBA00010792"/>
    </source>
</evidence>
<dbReference type="OrthoDB" id="9782291at2"/>
<evidence type="ECO:0000313" key="6">
    <source>
        <dbReference type="Proteomes" id="UP000037146"/>
    </source>
</evidence>
<name>A0A0K9H0M8_9BACI</name>
<dbReference type="Pfam" id="PF01569">
    <property type="entry name" value="PAP2"/>
    <property type="match status" value="1"/>
</dbReference>
<dbReference type="InterPro" id="IPR036938">
    <property type="entry name" value="PAP2/HPO_sf"/>
</dbReference>
<dbReference type="STRING" id="1679170.AC625_20080"/>
<feature type="domain" description="Phosphatidic acid phosphatase type 2/haloperoxidase" evidence="3">
    <location>
        <begin position="318"/>
        <end position="394"/>
    </location>
</feature>
<gene>
    <name evidence="5" type="ORF">AC625_20080</name>
</gene>
<keyword evidence="2" id="KW-1133">Transmembrane helix</keyword>
<feature type="transmembrane region" description="Helical" evidence="2">
    <location>
        <begin position="150"/>
        <end position="169"/>
    </location>
</feature>
<dbReference type="GO" id="GO:0005886">
    <property type="term" value="C:plasma membrane"/>
    <property type="evidence" value="ECO:0007669"/>
    <property type="project" value="TreeGrafter"/>
</dbReference>
<keyword evidence="6" id="KW-1185">Reference proteome</keyword>
<dbReference type="InterPro" id="IPR051311">
    <property type="entry name" value="DedA_domain"/>
</dbReference>
<feature type="transmembrane region" description="Helical" evidence="2">
    <location>
        <begin position="197"/>
        <end position="219"/>
    </location>
</feature>
<comment type="caution">
    <text evidence="5">The sequence shown here is derived from an EMBL/GenBank/DDBJ whole genome shotgun (WGS) entry which is preliminary data.</text>
</comment>
<accession>A0A0K9H0M8</accession>
<keyword evidence="2" id="KW-0472">Membrane</keyword>
<keyword evidence="2" id="KW-0812">Transmembrane</keyword>
<feature type="transmembrane region" description="Helical" evidence="2">
    <location>
        <begin position="281"/>
        <end position="298"/>
    </location>
</feature>
<reference evidence="6" key="1">
    <citation type="submission" date="2015-07" db="EMBL/GenBank/DDBJ databases">
        <title>Genome sequencing project for genomic taxonomy and phylogenomics of Bacillus-like bacteria.</title>
        <authorList>
            <person name="Liu B."/>
            <person name="Wang J."/>
            <person name="Zhu Y."/>
            <person name="Liu G."/>
            <person name="Chen Q."/>
            <person name="Chen Z."/>
            <person name="Lan J."/>
            <person name="Che J."/>
            <person name="Ge C."/>
            <person name="Shi H."/>
            <person name="Pan Z."/>
            <person name="Liu X."/>
        </authorList>
    </citation>
    <scope>NUCLEOTIDE SEQUENCE [LARGE SCALE GENOMIC DNA]</scope>
    <source>
        <strain evidence="6">FJAT-27997</strain>
    </source>
</reference>